<evidence type="ECO:0000313" key="2">
    <source>
        <dbReference type="Proteomes" id="UP001432251"/>
    </source>
</evidence>
<organism evidence="1 2">
    <name type="scientific">Streptomyces citrinus</name>
    <dbReference type="NCBI Taxonomy" id="3118173"/>
    <lineage>
        <taxon>Bacteria</taxon>
        <taxon>Bacillati</taxon>
        <taxon>Actinomycetota</taxon>
        <taxon>Actinomycetes</taxon>
        <taxon>Kitasatosporales</taxon>
        <taxon>Streptomycetaceae</taxon>
        <taxon>Streptomyces</taxon>
    </lineage>
</organism>
<name>A0ACD5AF78_9ACTN</name>
<reference evidence="1" key="1">
    <citation type="journal article" date="2025" name="Int. J. Syst. Evol. Microbiol.">
        <title>Streptomyces citrinus sp. nov., with yellow diffusible pigment.</title>
        <authorList>
            <person name="He Y."/>
            <person name="Yang E."/>
            <person name="Xu J."/>
            <person name="Sun Y."/>
            <person name="Sun L."/>
        </authorList>
    </citation>
    <scope>NUCLEOTIDE SEQUENCE</scope>
    <source>
        <strain evidence="1">Q6</strain>
    </source>
</reference>
<sequence length="521" mass="54987">MQVLRRWGAVVAVLAATLLGTPVTAAGAADPVVDLEVPGTGYLTQRGIGPTGGYRVWLDPRPGAGRSSQADVTLTVDATDLAGVARLRTRRECGDHTWTTEVFTCALGTLTSGGRNYPDALYIEAAPGAAKGSHGTLRYTFSAPGGADATFETDVQVAGPDLRERVEKPRTTVTAGRSFDFTPRLRNAGRSPARGFVVQFESAFVHFRTEYSNCRYAPERWAVCRFDETLEPGQAYAFDGPVGVGVPDSMLNGSFTYSARLIDPSGVPLTGMGAAPGDDEGMTRGTGPKLSVRPVDGGARGYGDAYEPGTVKLRTSQTADLRATTSTLTGRTGQTVDLKVAVHNAGPGRVAGAYLAVTPPEGTTIVEPTPPPDPDGELEWQWECSGRKNTTHYCDPDRALEPGDTWETTLQVRIVERVRAAEGRLEVREDPKRPANDPKRGDNVVPIRIDATGGPLVEPTTHPTPLPTAAGAAADTRGGGPGGGTIAAAALLALVVLSGFLLWWVKSRRARASGNSLKLSD</sequence>
<dbReference type="EMBL" id="CP146022">
    <property type="protein sequence ID" value="WWQ65725.1"/>
    <property type="molecule type" value="Genomic_DNA"/>
</dbReference>
<dbReference type="Proteomes" id="UP001432251">
    <property type="component" value="Chromosome"/>
</dbReference>
<gene>
    <name evidence="1" type="ORF">V2W30_21985</name>
</gene>
<keyword evidence="2" id="KW-1185">Reference proteome</keyword>
<proteinExistence type="predicted"/>
<evidence type="ECO:0000313" key="1">
    <source>
        <dbReference type="EMBL" id="WWQ65725.1"/>
    </source>
</evidence>
<accession>A0ACD5AF78</accession>
<protein>
    <submittedName>
        <fullName evidence="1">Uncharacterized protein</fullName>
    </submittedName>
</protein>